<protein>
    <recommendedName>
        <fullName evidence="4">Copper resistance protein D domain-containing protein</fullName>
    </recommendedName>
</protein>
<evidence type="ECO:0000313" key="2">
    <source>
        <dbReference type="EMBL" id="OGY16080.1"/>
    </source>
</evidence>
<dbReference type="Pfam" id="PF18901">
    <property type="entry name" value="DUF5657"/>
    <property type="match status" value="1"/>
</dbReference>
<proteinExistence type="predicted"/>
<dbReference type="Proteomes" id="UP000177324">
    <property type="component" value="Unassembled WGS sequence"/>
</dbReference>
<dbReference type="EMBL" id="MHCH01000050">
    <property type="protein sequence ID" value="OGY16080.1"/>
    <property type="molecule type" value="Genomic_DNA"/>
</dbReference>
<dbReference type="InterPro" id="IPR043716">
    <property type="entry name" value="DUF5657"/>
</dbReference>
<accession>A0A1G1VKZ3</accession>
<keyword evidence="1" id="KW-0812">Transmembrane</keyword>
<feature type="transmembrane region" description="Helical" evidence="1">
    <location>
        <begin position="20"/>
        <end position="39"/>
    </location>
</feature>
<organism evidence="2 3">
    <name type="scientific">Candidatus Chisholmbacteria bacterium RIFCSPHIGHO2_01_FULL_48_12</name>
    <dbReference type="NCBI Taxonomy" id="1797589"/>
    <lineage>
        <taxon>Bacteria</taxon>
        <taxon>Candidatus Chisholmiibacteriota</taxon>
    </lineage>
</organism>
<feature type="transmembrane region" description="Helical" evidence="1">
    <location>
        <begin position="59"/>
        <end position="78"/>
    </location>
</feature>
<sequence>MSGFDRLLLLLQGVTVWDGIKWLMVLGLGLYAVFAVVAVRQVQLMSRTIDGALKWQIKLLTLVHLGIAVGALMMAVVIL</sequence>
<comment type="caution">
    <text evidence="2">The sequence shown here is derived from an EMBL/GenBank/DDBJ whole genome shotgun (WGS) entry which is preliminary data.</text>
</comment>
<dbReference type="AlphaFoldDB" id="A0A1G1VKZ3"/>
<evidence type="ECO:0000256" key="1">
    <source>
        <dbReference type="SAM" id="Phobius"/>
    </source>
</evidence>
<evidence type="ECO:0000313" key="3">
    <source>
        <dbReference type="Proteomes" id="UP000177324"/>
    </source>
</evidence>
<evidence type="ECO:0008006" key="4">
    <source>
        <dbReference type="Google" id="ProtNLM"/>
    </source>
</evidence>
<reference evidence="2 3" key="1">
    <citation type="journal article" date="2016" name="Nat. Commun.">
        <title>Thousands of microbial genomes shed light on interconnected biogeochemical processes in an aquifer system.</title>
        <authorList>
            <person name="Anantharaman K."/>
            <person name="Brown C.T."/>
            <person name="Hug L.A."/>
            <person name="Sharon I."/>
            <person name="Castelle C.J."/>
            <person name="Probst A.J."/>
            <person name="Thomas B.C."/>
            <person name="Singh A."/>
            <person name="Wilkins M.J."/>
            <person name="Karaoz U."/>
            <person name="Brodie E.L."/>
            <person name="Williams K.H."/>
            <person name="Hubbard S.S."/>
            <person name="Banfield J.F."/>
        </authorList>
    </citation>
    <scope>NUCLEOTIDE SEQUENCE [LARGE SCALE GENOMIC DNA]</scope>
</reference>
<name>A0A1G1VKZ3_9BACT</name>
<gene>
    <name evidence="2" type="ORF">A2784_00155</name>
</gene>
<keyword evidence="1" id="KW-0472">Membrane</keyword>
<keyword evidence="1" id="KW-1133">Transmembrane helix</keyword>